<keyword evidence="2" id="KW-0813">Transport</keyword>
<feature type="region of interest" description="Disordered" evidence="6">
    <location>
        <begin position="189"/>
        <end position="222"/>
    </location>
</feature>
<evidence type="ECO:0000256" key="3">
    <source>
        <dbReference type="ARBA" id="ARBA00022729"/>
    </source>
</evidence>
<evidence type="ECO:0000256" key="5">
    <source>
        <dbReference type="ARBA" id="ARBA00023136"/>
    </source>
</evidence>
<dbReference type="InterPro" id="IPR045265">
    <property type="entry name" value="AIR12_DOMON"/>
</dbReference>
<keyword evidence="4" id="KW-0249">Electron transport</keyword>
<sequence length="243" mass="25005">MSSSLYILFSLSLFSLLIHPTFSQSTCESTKFSTNKTFENCDDLPALSAVLHWTYDASTSSLSMAFTASPPTPDGWVAWALNPTDTGMAGAQALVAHKGKPPGPITVETYDLKGYHEINKGPISYNVSSISGEESSGAITIFATWVIPHGKMAVSQVWQVGPMVAGTVGKHAFDQANLAAKKKLSLTGSSSSSSNSAGSPADSPSGSSSAKTDTSAPAPGTGAGERLVSGVLALGAIVVSLFV</sequence>
<evidence type="ECO:0000256" key="1">
    <source>
        <dbReference type="ARBA" id="ARBA00004370"/>
    </source>
</evidence>
<dbReference type="Proteomes" id="UP000813463">
    <property type="component" value="Chromosome 1"/>
</dbReference>
<protein>
    <submittedName>
        <fullName evidence="10">Auxin-induced in root cultures protein 12</fullName>
    </submittedName>
</protein>
<feature type="chain" id="PRO_5046685569" evidence="7">
    <location>
        <begin position="24"/>
        <end position="243"/>
    </location>
</feature>
<dbReference type="AlphaFoldDB" id="A0A9R0J922"/>
<dbReference type="KEGG" id="soe:110802341"/>
<evidence type="ECO:0000313" key="10">
    <source>
        <dbReference type="RefSeq" id="XP_021863489.2"/>
    </source>
</evidence>
<dbReference type="GeneID" id="110802341"/>
<dbReference type="Pfam" id="PF04526">
    <property type="entry name" value="DUF568"/>
    <property type="match status" value="1"/>
</dbReference>
<proteinExistence type="predicted"/>
<keyword evidence="5" id="KW-0472">Membrane</keyword>
<dbReference type="GO" id="GO:0016020">
    <property type="term" value="C:membrane"/>
    <property type="evidence" value="ECO:0007669"/>
    <property type="project" value="UniProtKB-SubCell"/>
</dbReference>
<feature type="domain" description="DOMON" evidence="8">
    <location>
        <begin position="47"/>
        <end position="161"/>
    </location>
</feature>
<feature type="signal peptide" evidence="7">
    <location>
        <begin position="1"/>
        <end position="23"/>
    </location>
</feature>
<evidence type="ECO:0000256" key="4">
    <source>
        <dbReference type="ARBA" id="ARBA00022982"/>
    </source>
</evidence>
<gene>
    <name evidence="10" type="primary">LOC110802341</name>
</gene>
<evidence type="ECO:0000256" key="6">
    <source>
        <dbReference type="SAM" id="MobiDB-lite"/>
    </source>
</evidence>
<keyword evidence="3 7" id="KW-0732">Signal</keyword>
<dbReference type="PROSITE" id="PS50836">
    <property type="entry name" value="DOMON"/>
    <property type="match status" value="1"/>
</dbReference>
<evidence type="ECO:0000259" key="8">
    <source>
        <dbReference type="PROSITE" id="PS50836"/>
    </source>
</evidence>
<dbReference type="RefSeq" id="XP_021863489.2">
    <property type="nucleotide sequence ID" value="XM_022007797.2"/>
</dbReference>
<evidence type="ECO:0000313" key="9">
    <source>
        <dbReference type="Proteomes" id="UP000813463"/>
    </source>
</evidence>
<feature type="compositionally biased region" description="Low complexity" evidence="6">
    <location>
        <begin position="189"/>
        <end position="216"/>
    </location>
</feature>
<evidence type="ECO:0000256" key="7">
    <source>
        <dbReference type="SAM" id="SignalP"/>
    </source>
</evidence>
<evidence type="ECO:0000256" key="2">
    <source>
        <dbReference type="ARBA" id="ARBA00022448"/>
    </source>
</evidence>
<dbReference type="InterPro" id="IPR005018">
    <property type="entry name" value="DOMON_domain"/>
</dbReference>
<reference evidence="10" key="2">
    <citation type="submission" date="2025-08" db="UniProtKB">
        <authorList>
            <consortium name="RefSeq"/>
        </authorList>
    </citation>
    <scope>IDENTIFICATION</scope>
    <source>
        <tissue evidence="10">Leaf</tissue>
    </source>
</reference>
<accession>A0A9R0J922</accession>
<reference evidence="9" key="1">
    <citation type="journal article" date="2021" name="Nat. Commun.">
        <title>Genomic analyses provide insights into spinach domestication and the genetic basis of agronomic traits.</title>
        <authorList>
            <person name="Cai X."/>
            <person name="Sun X."/>
            <person name="Xu C."/>
            <person name="Sun H."/>
            <person name="Wang X."/>
            <person name="Ge C."/>
            <person name="Zhang Z."/>
            <person name="Wang Q."/>
            <person name="Fei Z."/>
            <person name="Jiao C."/>
            <person name="Wang Q."/>
        </authorList>
    </citation>
    <scope>NUCLEOTIDE SEQUENCE [LARGE SCALE GENOMIC DNA]</scope>
    <source>
        <strain evidence="9">cv. Varoflay</strain>
    </source>
</reference>
<dbReference type="PANTHER" id="PTHR23130:SF157">
    <property type="entry name" value="AUXIN-INDUCED IN ROOT CULTURES PROTEIN 12"/>
    <property type="match status" value="1"/>
</dbReference>
<organism evidence="9 10">
    <name type="scientific">Spinacia oleracea</name>
    <name type="common">Spinach</name>
    <dbReference type="NCBI Taxonomy" id="3562"/>
    <lineage>
        <taxon>Eukaryota</taxon>
        <taxon>Viridiplantae</taxon>
        <taxon>Streptophyta</taxon>
        <taxon>Embryophyta</taxon>
        <taxon>Tracheophyta</taxon>
        <taxon>Spermatophyta</taxon>
        <taxon>Magnoliopsida</taxon>
        <taxon>eudicotyledons</taxon>
        <taxon>Gunneridae</taxon>
        <taxon>Pentapetalae</taxon>
        <taxon>Caryophyllales</taxon>
        <taxon>Chenopodiaceae</taxon>
        <taxon>Chenopodioideae</taxon>
        <taxon>Anserineae</taxon>
        <taxon>Spinacia</taxon>
    </lineage>
</organism>
<keyword evidence="9" id="KW-1185">Reference proteome</keyword>
<dbReference type="PANTHER" id="PTHR23130">
    <property type="entry name" value="CYTOCHROME B561 AND DOMON DOMAIN-CONTAINING PROTEIN"/>
    <property type="match status" value="1"/>
</dbReference>
<name>A0A9R0J922_SPIOL</name>
<comment type="subcellular location">
    <subcellularLocation>
        <location evidence="1">Membrane</location>
    </subcellularLocation>
</comment>